<dbReference type="PANTHER" id="PTHR21634">
    <property type="entry name" value="RE13835P"/>
    <property type="match status" value="1"/>
</dbReference>
<evidence type="ECO:0000256" key="2">
    <source>
        <dbReference type="ARBA" id="ARBA00022490"/>
    </source>
</evidence>
<dbReference type="Pfam" id="PF14636">
    <property type="entry name" value="FNIP_N"/>
    <property type="match status" value="1"/>
</dbReference>
<gene>
    <name evidence="5" type="ORF">CUNI_LOCUS2656</name>
</gene>
<name>A0A8S3YL34_9EUPU</name>
<dbReference type="Pfam" id="PF14637">
    <property type="entry name" value="FNIP_M"/>
    <property type="match status" value="1"/>
</dbReference>
<dbReference type="PANTHER" id="PTHR21634:SF9">
    <property type="entry name" value="RE13835P"/>
    <property type="match status" value="1"/>
</dbReference>
<feature type="region of interest" description="Disordered" evidence="3">
    <location>
        <begin position="158"/>
        <end position="179"/>
    </location>
</feature>
<keyword evidence="2" id="KW-0963">Cytoplasm</keyword>
<dbReference type="InterPro" id="IPR028085">
    <property type="entry name" value="FNIP_mid_dom"/>
</dbReference>
<reference evidence="5" key="1">
    <citation type="submission" date="2021-04" db="EMBL/GenBank/DDBJ databases">
        <authorList>
            <consortium name="Molecular Ecology Group"/>
        </authorList>
    </citation>
    <scope>NUCLEOTIDE SEQUENCE</scope>
</reference>
<dbReference type="InterPro" id="IPR037545">
    <property type="entry name" value="DENN_FNIP1/2"/>
</dbReference>
<accession>A0A8S3YL34</accession>
<feature type="compositionally biased region" description="Low complexity" evidence="3">
    <location>
        <begin position="168"/>
        <end position="179"/>
    </location>
</feature>
<evidence type="ECO:0000313" key="5">
    <source>
        <dbReference type="EMBL" id="CAG5117098.1"/>
    </source>
</evidence>
<dbReference type="PROSITE" id="PS51836">
    <property type="entry name" value="DENN_FNIP12"/>
    <property type="match status" value="1"/>
</dbReference>
<comment type="subcellular location">
    <subcellularLocation>
        <location evidence="1">Cytoplasm</location>
    </subcellularLocation>
</comment>
<dbReference type="Proteomes" id="UP000678393">
    <property type="component" value="Unassembled WGS sequence"/>
</dbReference>
<evidence type="ECO:0000259" key="4">
    <source>
        <dbReference type="PROSITE" id="PS51836"/>
    </source>
</evidence>
<dbReference type="GO" id="GO:0042030">
    <property type="term" value="F:ATPase inhibitor activity"/>
    <property type="evidence" value="ECO:0007669"/>
    <property type="project" value="TreeGrafter"/>
</dbReference>
<dbReference type="GO" id="GO:0051087">
    <property type="term" value="F:protein-folding chaperone binding"/>
    <property type="evidence" value="ECO:0007669"/>
    <property type="project" value="TreeGrafter"/>
</dbReference>
<evidence type="ECO:0000313" key="6">
    <source>
        <dbReference type="Proteomes" id="UP000678393"/>
    </source>
</evidence>
<keyword evidence="6" id="KW-1185">Reference proteome</keyword>
<evidence type="ECO:0000256" key="1">
    <source>
        <dbReference type="ARBA" id="ARBA00004496"/>
    </source>
</evidence>
<sequence length="398" mass="44893">MALLQRIFSSKKGPRSFSNDTNARRNDPLQKTVPPKLDKSNIRLVVFAETDRGRTPYFDSNAITCIEEVDKQNVFKTAPKTMRARAFNHPGQGESSLPSHRQNAKYHFQKLGNDVKVLEEMMFGTVAMAFKGLTLKVHLLRSPPQLMVSKVFVPEKPNRDSAADLESDSNSLPSSSADFSSGEFYLSVSKTNEKRMRSIPVDVPTKEMLSDCSTDDDSGLASFTSSGSLRASVPSPSNNSLSSYSSLHRRWMRAQTTSLDGHHRKESSLVSESALTRPRRNKLAVGILFGSSDEKDEESNELFQSFFFSHFALIEGHVEKLRSVVEKAYFNARNFLPAIMEALQVFRNDIFDLFMAPRLPEPVWLTMMSTTSYKTKLCEKFMETFVSLVTKYDNKNCK</sequence>
<feature type="non-terminal residue" evidence="5">
    <location>
        <position position="398"/>
    </location>
</feature>
<feature type="region of interest" description="Disordered" evidence="3">
    <location>
        <begin position="8"/>
        <end position="35"/>
    </location>
</feature>
<dbReference type="OrthoDB" id="10051712at2759"/>
<dbReference type="GO" id="GO:0005737">
    <property type="term" value="C:cytoplasm"/>
    <property type="evidence" value="ECO:0007669"/>
    <property type="project" value="UniProtKB-SubCell"/>
</dbReference>
<dbReference type="InterPro" id="IPR028084">
    <property type="entry name" value="FNIP_N_dom"/>
</dbReference>
<evidence type="ECO:0000256" key="3">
    <source>
        <dbReference type="SAM" id="MobiDB-lite"/>
    </source>
</evidence>
<feature type="domain" description="UDENN FNIP1/2-type" evidence="4">
    <location>
        <begin position="37"/>
        <end position="398"/>
    </location>
</feature>
<dbReference type="AlphaFoldDB" id="A0A8S3YL34"/>
<dbReference type="EMBL" id="CAJHNH020000347">
    <property type="protein sequence ID" value="CAG5117098.1"/>
    <property type="molecule type" value="Genomic_DNA"/>
</dbReference>
<organism evidence="5 6">
    <name type="scientific">Candidula unifasciata</name>
    <dbReference type="NCBI Taxonomy" id="100452"/>
    <lineage>
        <taxon>Eukaryota</taxon>
        <taxon>Metazoa</taxon>
        <taxon>Spiralia</taxon>
        <taxon>Lophotrochozoa</taxon>
        <taxon>Mollusca</taxon>
        <taxon>Gastropoda</taxon>
        <taxon>Heterobranchia</taxon>
        <taxon>Euthyneura</taxon>
        <taxon>Panpulmonata</taxon>
        <taxon>Eupulmonata</taxon>
        <taxon>Stylommatophora</taxon>
        <taxon>Helicina</taxon>
        <taxon>Helicoidea</taxon>
        <taxon>Geomitridae</taxon>
        <taxon>Candidula</taxon>
    </lineage>
</organism>
<comment type="caution">
    <text evidence="5">The sequence shown here is derived from an EMBL/GenBank/DDBJ whole genome shotgun (WGS) entry which is preliminary data.</text>
</comment>
<protein>
    <recommendedName>
        <fullName evidence="4">UDENN FNIP1/2-type domain-containing protein</fullName>
    </recommendedName>
</protein>
<proteinExistence type="predicted"/>